<reference evidence="1 2" key="1">
    <citation type="submission" date="2018-09" db="EMBL/GenBank/DDBJ databases">
        <title>Phylogenetic diversity of Pectobacterium and Dickeya strains causing blackleg disease of potato in Morocco.</title>
        <authorList>
            <person name="Oulghazi S."/>
            <person name="Moumni M."/>
            <person name="Faure D."/>
        </authorList>
    </citation>
    <scope>NUCLEOTIDE SEQUENCE [LARGE SCALE GENOMIC DNA]</scope>
    <source>
        <strain evidence="1 2">S1.15.11.2D</strain>
    </source>
</reference>
<sequence length="270" mass="31235">MSRSHSNGNVALPVDRIKSAKDDLVYHMLNDGVIGKRALDFFQSLICFDYKHCFVLYDSLIFFVRSAAIREIDKVISRVIDNVEIVEEVHTDGEVMKVNEPKSLNSIVRFRCNLLPFSLDSCDVDTLCVCVNLKNNSVDEGADTYNSVLRVLKSKILEDKYLSVYRKMLFDELRNRKSINVEQYVVKNPPKERGPRNPHYQEAIDIFRFTLDKYNNRVSTNALAVNIREHFIINKYKQISSIQILKIWIGNNREPASDPQEKKIDLVLNC</sequence>
<proteinExistence type="predicted"/>
<dbReference type="EMBL" id="QZDH01000069">
    <property type="protein sequence ID" value="RJL47207.1"/>
    <property type="molecule type" value="Genomic_DNA"/>
</dbReference>
<comment type="caution">
    <text evidence="1">The sequence shown here is derived from an EMBL/GenBank/DDBJ whole genome shotgun (WGS) entry which is preliminary data.</text>
</comment>
<dbReference type="AlphaFoldDB" id="A0A419ARC2"/>
<gene>
    <name evidence="1" type="ORF">D5071_19625</name>
</gene>
<evidence type="ECO:0000313" key="1">
    <source>
        <dbReference type="EMBL" id="RJL47207.1"/>
    </source>
</evidence>
<dbReference type="RefSeq" id="WP_119874821.1">
    <property type="nucleotide sequence ID" value="NZ_QZDH01000069.1"/>
</dbReference>
<dbReference type="Proteomes" id="UP000283655">
    <property type="component" value="Unassembled WGS sequence"/>
</dbReference>
<organism evidence="1 2">
    <name type="scientific">Pectobacterium carotovorum</name>
    <name type="common">Erwinia carotovora</name>
    <dbReference type="NCBI Taxonomy" id="554"/>
    <lineage>
        <taxon>Bacteria</taxon>
        <taxon>Pseudomonadati</taxon>
        <taxon>Pseudomonadota</taxon>
        <taxon>Gammaproteobacteria</taxon>
        <taxon>Enterobacterales</taxon>
        <taxon>Pectobacteriaceae</taxon>
        <taxon>Pectobacterium</taxon>
    </lineage>
</organism>
<accession>A0A419ARC2</accession>
<name>A0A419ARC2_PECCA</name>
<evidence type="ECO:0000313" key="2">
    <source>
        <dbReference type="Proteomes" id="UP000283655"/>
    </source>
</evidence>
<protein>
    <submittedName>
        <fullName evidence="1">Uncharacterized protein</fullName>
    </submittedName>
</protein>